<comment type="caution">
    <text evidence="3">The sequence shown here is derived from an EMBL/GenBank/DDBJ whole genome shotgun (WGS) entry which is preliminary data.</text>
</comment>
<name>A0A2M6XSH8_9BACT</name>
<dbReference type="InterPro" id="IPR011635">
    <property type="entry name" value="CARDB"/>
</dbReference>
<evidence type="ECO:0000259" key="2">
    <source>
        <dbReference type="PROSITE" id="PS50853"/>
    </source>
</evidence>
<dbReference type="Pfam" id="PF07705">
    <property type="entry name" value="CARDB"/>
    <property type="match status" value="2"/>
</dbReference>
<accession>A0A2M6XSH8</accession>
<evidence type="ECO:0000313" key="3">
    <source>
        <dbReference type="EMBL" id="PIU10592.1"/>
    </source>
</evidence>
<keyword evidence="1" id="KW-0732">Signal</keyword>
<dbReference type="CDD" id="cd00063">
    <property type="entry name" value="FN3"/>
    <property type="match status" value="1"/>
</dbReference>
<dbReference type="AlphaFoldDB" id="A0A2M6XSH8"/>
<reference evidence="4" key="1">
    <citation type="submission" date="2017-09" db="EMBL/GenBank/DDBJ databases">
        <title>Depth-based differentiation of microbial function through sediment-hosted aquifers and enrichment of novel symbionts in the deep terrestrial subsurface.</title>
        <authorList>
            <person name="Probst A.J."/>
            <person name="Ladd B."/>
            <person name="Jarett J.K."/>
            <person name="Geller-Mcgrath D.E."/>
            <person name="Sieber C.M.K."/>
            <person name="Emerson J.B."/>
            <person name="Anantharaman K."/>
            <person name="Thomas B.C."/>
            <person name="Malmstrom R."/>
            <person name="Stieglmeier M."/>
            <person name="Klingl A."/>
            <person name="Woyke T."/>
            <person name="Ryan C.M."/>
            <person name="Banfield J.F."/>
        </authorList>
    </citation>
    <scope>NUCLEOTIDE SEQUENCE [LARGE SCALE GENOMIC DNA]</scope>
</reference>
<sequence>MNSKKYHIFVICLTLALILSQFLFAPNSAKAEDKPDLIIENLTYGENNNLYAGYAFDGTMAYLRIQNQGSAAATDFEVGLYTMNADTNYLQCGPAMIVDTLGPGESKNIEFTHDSFFDCAKLENKEYYLKAYVDYNGKIEEYNEDNNTKTTANFIALPQSQAPQITNIVAENISDSQTKISFEVAGIVNPIVRWAGGQDFFLFQSNNKYKQQTSAINDGGNKYYAILSVSPSVTYHYRILFDANYNVTTNDLAFQSGVSDDTGFLYNIIVTSITKNSATIKWTTSRAANSQVEYVESGGSIYDIKGKKDTSYVTEHNVTLADLKPETLYKYALTSYDQQGNVYGTTSLSSSVLGLHFTTLSGSVSKPDLTIKNFKVSDLRQQNSSPWDFELGFDVENIGLAEPDKDFNLFVKNLTNNAVLYDKILDRSDFKPSGKVYVTGNVGTQFVAGENRIFMYVDDANVIAESNEGNNILVETFSANRIDPNPGPYDLQYTWWDGRTEEYFAYCDDRTDCVSSSEICYNSGTRPFFNKRYVCQSDNDHSVGKWYRCYKPEDVGRQVAGYKCYKIADNAYAWEMAGDDKEVMPDDGGSILINGGKEQKNIIEDNDGAKNNSSEDNSKGISSRLSGRLLLAVEDKGRIHYVSPDDQKRYEVTFGNVMQLFQQLALGITNNDINKILINPSSLDDDKDSDADGYSDKSEAMYGYNPEIASSAANRGNDKIQVDTNLSNRIIGKLLLQVEDRGRIWYVDQSAKRWEVTFGNVMNLFTSLALGINNADLGQIPEGN</sequence>
<dbReference type="SUPFAM" id="SSF49265">
    <property type="entry name" value="Fibronectin type III"/>
    <property type="match status" value="1"/>
</dbReference>
<organism evidence="3 4">
    <name type="scientific">Candidatus Kuenenbacteria bacterium CG08_land_8_20_14_0_20_37_23</name>
    <dbReference type="NCBI Taxonomy" id="1974617"/>
    <lineage>
        <taxon>Bacteria</taxon>
        <taxon>Candidatus Kueneniibacteriota</taxon>
    </lineage>
</organism>
<dbReference type="SMART" id="SM00060">
    <property type="entry name" value="FN3"/>
    <property type="match status" value="1"/>
</dbReference>
<protein>
    <recommendedName>
        <fullName evidence="2">Fibronectin type-III domain-containing protein</fullName>
    </recommendedName>
</protein>
<dbReference type="InterPro" id="IPR013783">
    <property type="entry name" value="Ig-like_fold"/>
</dbReference>
<dbReference type="Gene3D" id="2.60.40.10">
    <property type="entry name" value="Immunoglobulins"/>
    <property type="match status" value="3"/>
</dbReference>
<feature type="signal peptide" evidence="1">
    <location>
        <begin position="1"/>
        <end position="31"/>
    </location>
</feature>
<dbReference type="InterPro" id="IPR003961">
    <property type="entry name" value="FN3_dom"/>
</dbReference>
<dbReference type="PROSITE" id="PS50853">
    <property type="entry name" value="FN3"/>
    <property type="match status" value="1"/>
</dbReference>
<dbReference type="Proteomes" id="UP000230586">
    <property type="component" value="Unassembled WGS sequence"/>
</dbReference>
<evidence type="ECO:0000313" key="4">
    <source>
        <dbReference type="Proteomes" id="UP000230586"/>
    </source>
</evidence>
<proteinExistence type="predicted"/>
<dbReference type="EMBL" id="PEXX01000039">
    <property type="protein sequence ID" value="PIU10592.1"/>
    <property type="molecule type" value="Genomic_DNA"/>
</dbReference>
<dbReference type="InterPro" id="IPR036116">
    <property type="entry name" value="FN3_sf"/>
</dbReference>
<feature type="domain" description="Fibronectin type-III" evidence="2">
    <location>
        <begin position="264"/>
        <end position="362"/>
    </location>
</feature>
<evidence type="ECO:0000256" key="1">
    <source>
        <dbReference type="SAM" id="SignalP"/>
    </source>
</evidence>
<feature type="chain" id="PRO_5014973536" description="Fibronectin type-III domain-containing protein" evidence="1">
    <location>
        <begin position="32"/>
        <end position="784"/>
    </location>
</feature>
<gene>
    <name evidence="3" type="ORF">COT27_02220</name>
</gene>